<dbReference type="Proteomes" id="UP000306985">
    <property type="component" value="Unassembled WGS sequence"/>
</dbReference>
<name>A0A4U6QQ65_9ACTN</name>
<dbReference type="InterPro" id="IPR018929">
    <property type="entry name" value="DUF2510"/>
</dbReference>
<evidence type="ECO:0000313" key="2">
    <source>
        <dbReference type="EMBL" id="TKV62212.1"/>
    </source>
</evidence>
<sequence length="28" mass="3249">MGWYQDPGGGPLLRWWDGSSWTGHTRPF</sequence>
<protein>
    <submittedName>
        <fullName evidence="2">DUF2510 domain-containing protein</fullName>
    </submittedName>
</protein>
<comment type="caution">
    <text evidence="2">The sequence shown here is derived from an EMBL/GenBank/DDBJ whole genome shotgun (WGS) entry which is preliminary data.</text>
</comment>
<dbReference type="EMBL" id="SZZH01000001">
    <property type="protein sequence ID" value="TKV62212.1"/>
    <property type="molecule type" value="Genomic_DNA"/>
</dbReference>
<keyword evidence="3" id="KW-1185">Reference proteome</keyword>
<dbReference type="AlphaFoldDB" id="A0A4U6QQ65"/>
<dbReference type="Pfam" id="PF10708">
    <property type="entry name" value="DUF2510"/>
    <property type="match status" value="1"/>
</dbReference>
<feature type="domain" description="DUF2510" evidence="1">
    <location>
        <begin position="2"/>
        <end position="27"/>
    </location>
</feature>
<gene>
    <name evidence="2" type="ORF">FDO65_06910</name>
</gene>
<accession>A0A4U6QQ65</accession>
<organism evidence="2 3">
    <name type="scientific">Nakamurella flava</name>
    <dbReference type="NCBI Taxonomy" id="2576308"/>
    <lineage>
        <taxon>Bacteria</taxon>
        <taxon>Bacillati</taxon>
        <taxon>Actinomycetota</taxon>
        <taxon>Actinomycetes</taxon>
        <taxon>Nakamurellales</taxon>
        <taxon>Nakamurellaceae</taxon>
        <taxon>Nakamurella</taxon>
    </lineage>
</organism>
<proteinExistence type="predicted"/>
<evidence type="ECO:0000259" key="1">
    <source>
        <dbReference type="Pfam" id="PF10708"/>
    </source>
</evidence>
<reference evidence="2 3" key="1">
    <citation type="submission" date="2019-05" db="EMBL/GenBank/DDBJ databases">
        <title>Nakamurella sp. N5BH11, whole genome shotgun sequence.</title>
        <authorList>
            <person name="Tuo L."/>
        </authorList>
    </citation>
    <scope>NUCLEOTIDE SEQUENCE [LARGE SCALE GENOMIC DNA]</scope>
    <source>
        <strain evidence="2 3">N5BH11</strain>
    </source>
</reference>
<evidence type="ECO:0000313" key="3">
    <source>
        <dbReference type="Proteomes" id="UP000306985"/>
    </source>
</evidence>